<reference evidence="2 3" key="1">
    <citation type="submission" date="2018-08" db="EMBL/GenBank/DDBJ databases">
        <title>Sequencing the genomes of 1000 actinobacteria strains.</title>
        <authorList>
            <person name="Klenk H.-P."/>
        </authorList>
    </citation>
    <scope>NUCLEOTIDE SEQUENCE [LARGE SCALE GENOMIC DNA]</scope>
    <source>
        <strain evidence="2 3">DSM 44099</strain>
    </source>
</reference>
<gene>
    <name evidence="2" type="ORF">DFJ67_5630</name>
</gene>
<keyword evidence="1" id="KW-0472">Membrane</keyword>
<dbReference type="AlphaFoldDB" id="A0A3D9ZQR2"/>
<organism evidence="2 3">
    <name type="scientific">Asanoa ferruginea</name>
    <dbReference type="NCBI Taxonomy" id="53367"/>
    <lineage>
        <taxon>Bacteria</taxon>
        <taxon>Bacillati</taxon>
        <taxon>Actinomycetota</taxon>
        <taxon>Actinomycetes</taxon>
        <taxon>Micromonosporales</taxon>
        <taxon>Micromonosporaceae</taxon>
        <taxon>Asanoa</taxon>
    </lineage>
</organism>
<protein>
    <submittedName>
        <fullName evidence="2">Uncharacterized protein</fullName>
    </submittedName>
</protein>
<evidence type="ECO:0000256" key="1">
    <source>
        <dbReference type="SAM" id="Phobius"/>
    </source>
</evidence>
<comment type="caution">
    <text evidence="2">The sequence shown here is derived from an EMBL/GenBank/DDBJ whole genome shotgun (WGS) entry which is preliminary data.</text>
</comment>
<sequence>MRSDDLLRARLDDTANRAAPLRVTTDQVRSRVKRRRRLVAAGTGIASIAVISAVAFAVGGLTGGTPLMVATPGPSYSPRPQQPPALFICGAPYDVPDSPTVDALTVTVTSQKVSDQAAPALTATFETTRQVFVAAGRPSGMQVLYLKDGIIVGGGPMLNQPGDTRGQGVDPVREGFDVAPGSPHVQNLGPRTTLCGSQTWPEVWSSAGEYDVALVLGPVDVDAHELRFQVPSSARAENLIVTRARLSPAD</sequence>
<proteinExistence type="predicted"/>
<evidence type="ECO:0000313" key="2">
    <source>
        <dbReference type="EMBL" id="REF99591.1"/>
    </source>
</evidence>
<keyword evidence="3" id="KW-1185">Reference proteome</keyword>
<keyword evidence="1" id="KW-1133">Transmembrane helix</keyword>
<evidence type="ECO:0000313" key="3">
    <source>
        <dbReference type="Proteomes" id="UP000256913"/>
    </source>
</evidence>
<keyword evidence="1" id="KW-0812">Transmembrane</keyword>
<dbReference type="RefSeq" id="WP_116070743.1">
    <property type="nucleotide sequence ID" value="NZ_BONB01000114.1"/>
</dbReference>
<name>A0A3D9ZQR2_9ACTN</name>
<accession>A0A3D9ZQR2</accession>
<dbReference type="Proteomes" id="UP000256913">
    <property type="component" value="Unassembled WGS sequence"/>
</dbReference>
<dbReference type="EMBL" id="QUMQ01000001">
    <property type="protein sequence ID" value="REF99591.1"/>
    <property type="molecule type" value="Genomic_DNA"/>
</dbReference>
<dbReference type="OrthoDB" id="3392633at2"/>
<feature type="transmembrane region" description="Helical" evidence="1">
    <location>
        <begin position="38"/>
        <end position="61"/>
    </location>
</feature>